<feature type="domain" description="Receptor ligand binding region" evidence="10">
    <location>
        <begin position="38"/>
        <end position="395"/>
    </location>
</feature>
<sequence length="2027" mass="220091">MLPLFLALSAAGKVVHVGVVGPYSYPGVPVDSESMQALCASQLAVQHINDGREVIIPGLREMTANLTRMTSSVHDTGISPSVAIVSYRKILAEGGMALVGAQRSTISLVLAQLGEVDRMPQCSYASSSPRLSDTTVYPYFGRTFPSDAVTTKVLPKLIARFGWRNIGVLHVNDDYANAYARGMRDDSGAYGVTVVASADYTTNTPSTYPLACRSLSSADVNVIVVIAWDQDLPELLKVCKAEGLWGEGYVWLVADGAGAKASFAAGANFGQSEQETAELLNGVLNFYASPEASSGYARFQSDWLKHNASYCPNELFNASEYPEIFSEEAWSVATYAYDCVVAFAVALSRATDPSNGVEVASHFRQVRFDGASGKVEFDSRGDREESSISFVLYNWVAEGASVKAHLAATISLSADLELTPGYNITWHESRFTPLDVLTLSRCPPGTVRDLSTGVQLCVTCPPDKIAHEGVECIPKSVTIGMIMPYTNADKQQPLPGSTWRQVICAGKLAVSHVNSRHEEIVPGLGAIVGNLSWLSDRVYDSGYTPTEAMLQYRQFSADGAVAMVGAARSAVSTPLATQGKIDQIPQCSFWSSSPALSDVLQFPFFGRTFPSDAVTTKVLPNLIARFGWRNIGVLHVNDDYANAYARGMRDDSGAYGVTVVASADYATNTPSTYPLACRSLSSADVNVIVVIAWDQDLPELLKVCKAEGLWGEGYVWLVADGAAVKGSFAAGADFGQSKQETAELLNGVLNFFASPEASSGYARFQSDWLKHNASYCPNELFNASEHPEIFSEEAWSVATYAYDCVVAFAVALSRATDPSNGVEVVNHFRQVRFDGASGKVEFDSRGDREESSISFVLYNWVAEGASVKAHLAATISLGTSLRPTPGYNITWAGSSQTVPFDKTLLPLTCPPGTGVAIVSGSPQCALCEANRYSDTTDGSDCKPCPPGSIQPRIGSTSCDPCGVGLYQAESGAPCVPCEERTSSREGSTVCEVCAPQYYIEKGEVPSSNSCKRCPVGASCGWNTTVETMIVLEGYWRLSPFSPSISKCASGDTPNATNATSCLGGNAGDETCASRTYGPMCQVCAQDAQYFSAGRCLDCPEAGPGVAKGTAILLSILILAAAGVFIHEQHSPSFDFIAVPLRLYVHQVKTYITQTGGVTKLKLTLAFVQVIAALESTYAVGLPESWFRWTETLRFVGNLDWASWLVPSKCLVGGGMKMQLLVRGLAPLVVIFAVPVVALFTSLCSVKCEGKPGARKSSRTMTNDKDKPLTRRQKVVEGLIKGLPASLVVSFCFTPSVSASIFRAWYCLSFAYDELEEHSFLAEDLSVRCDASDGEYGSIQTIAWVLVGIWPIGMVVAYALLLVPCHSLLHDETAESSLLDATAFLHRDYKTEYYWWEVISLMQRTTLTGWLLLLDVQLQFIRLLAALIISIAFLIAILACNPFKRRLDYCLAAGGQILFVCIFIGGIIVRLYEDIANDTVGSPELAYRFLGLQSSEEAVIIMICVSFTMLVFFTFTIIGETYVKLVQQRLESKFSVCTMNPPTTKWKLRGIYACFLSHYKMEAASDARYMHDILRKMLKSPVFLDSSTLNDLRNLITEGVHKSDTLVLLATKAVLTRPWCLLELIETFEIGIPVVLVQMANGGFTFEAARHFATNLEEEMKVLNPSGLALLHSKIGPNLDNLKQTVHKVLDANQSNPIVFDSHAGDSAMVATMKDVIERMAMLTNRKIKWSGGFLEPHKRKLQEAQKMGEELIATALSTGLTAKRCITKHLELEVTNTESAIFLCCSRRHSLKHARVLRSQLAVKIGRGCAIGGGQNSSSFINESELCLVLLSKPLLTDPSALFEIWLALQRQIPIVTVVLTGDGYSYEEASEVLANLQTEMENARPGSELELQKRLGGRCSVDELGAKVNSSLSAIIAVTWSPFGSRNQLEAVIDDIVARMPRKKVAKGTTRAASFSKSASRGRLRIVNASSMNKANERLSGSDQSFHNRRVDVIIDGRPGERSPERSRERMSERSLDRSVTSTSCS</sequence>
<feature type="transmembrane region" description="Helical" evidence="8">
    <location>
        <begin position="1450"/>
        <end position="1471"/>
    </location>
</feature>
<keyword evidence="9" id="KW-0732">Signal</keyword>
<feature type="transmembrane region" description="Helical" evidence="8">
    <location>
        <begin position="1224"/>
        <end position="1245"/>
    </location>
</feature>
<feature type="domain" description="Receptor ligand binding region" evidence="10">
    <location>
        <begin position="505"/>
        <end position="860"/>
    </location>
</feature>
<dbReference type="InterPro" id="IPR000337">
    <property type="entry name" value="GPCR_3"/>
</dbReference>
<keyword evidence="5" id="KW-0675">Receptor</keyword>
<keyword evidence="3 8" id="KW-1133">Transmembrane helix</keyword>
<dbReference type="PANTHER" id="PTHR24060">
    <property type="entry name" value="METABOTROPIC GLUTAMATE RECEPTOR"/>
    <property type="match status" value="1"/>
</dbReference>
<evidence type="ECO:0000256" key="5">
    <source>
        <dbReference type="ARBA" id="ARBA00023170"/>
    </source>
</evidence>
<evidence type="ECO:0000256" key="4">
    <source>
        <dbReference type="ARBA" id="ARBA00023136"/>
    </source>
</evidence>
<dbReference type="Gene3D" id="3.40.50.2300">
    <property type="match status" value="4"/>
</dbReference>
<dbReference type="GO" id="GO:0016020">
    <property type="term" value="C:membrane"/>
    <property type="evidence" value="ECO:0007669"/>
    <property type="project" value="UniProtKB-SubCell"/>
</dbReference>
<dbReference type="Proteomes" id="UP001515480">
    <property type="component" value="Unassembled WGS sequence"/>
</dbReference>
<reference evidence="11 12" key="1">
    <citation type="journal article" date="2024" name="Science">
        <title>Giant polyketide synthase enzymes in the biosynthesis of giant marine polyether toxins.</title>
        <authorList>
            <person name="Fallon T.R."/>
            <person name="Shende V.V."/>
            <person name="Wierzbicki I.H."/>
            <person name="Pendleton A.L."/>
            <person name="Watervoot N.F."/>
            <person name="Auber R.P."/>
            <person name="Gonzalez D.J."/>
            <person name="Wisecaver J.H."/>
            <person name="Moore B.S."/>
        </authorList>
    </citation>
    <scope>NUCLEOTIDE SEQUENCE [LARGE SCALE GENOMIC DNA]</scope>
    <source>
        <strain evidence="11 12">12B1</strain>
    </source>
</reference>
<dbReference type="InterPro" id="IPR050726">
    <property type="entry name" value="mGluR"/>
</dbReference>
<evidence type="ECO:0000256" key="3">
    <source>
        <dbReference type="ARBA" id="ARBA00022989"/>
    </source>
</evidence>
<evidence type="ECO:0000259" key="10">
    <source>
        <dbReference type="Pfam" id="PF01094"/>
    </source>
</evidence>
<dbReference type="InterPro" id="IPR028082">
    <property type="entry name" value="Peripla_BP_I"/>
</dbReference>
<dbReference type="SUPFAM" id="SSF57184">
    <property type="entry name" value="Growth factor receptor domain"/>
    <property type="match status" value="1"/>
</dbReference>
<protein>
    <recommendedName>
        <fullName evidence="10">Receptor ligand binding region domain-containing protein</fullName>
    </recommendedName>
</protein>
<organism evidence="11 12">
    <name type="scientific">Prymnesium parvum</name>
    <name type="common">Toxic golden alga</name>
    <dbReference type="NCBI Taxonomy" id="97485"/>
    <lineage>
        <taxon>Eukaryota</taxon>
        <taxon>Haptista</taxon>
        <taxon>Haptophyta</taxon>
        <taxon>Prymnesiophyceae</taxon>
        <taxon>Prymnesiales</taxon>
        <taxon>Prymnesiaceae</taxon>
        <taxon>Prymnesium</taxon>
    </lineage>
</organism>
<evidence type="ECO:0000256" key="9">
    <source>
        <dbReference type="SAM" id="SignalP"/>
    </source>
</evidence>
<evidence type="ECO:0000256" key="7">
    <source>
        <dbReference type="SAM" id="MobiDB-lite"/>
    </source>
</evidence>
<feature type="transmembrane region" description="Helical" evidence="8">
    <location>
        <begin position="1341"/>
        <end position="1362"/>
    </location>
</feature>
<feature type="chain" id="PRO_5044243134" description="Receptor ligand binding region domain-containing protein" evidence="9">
    <location>
        <begin position="17"/>
        <end position="2027"/>
    </location>
</feature>
<dbReference type="InterPro" id="IPR009030">
    <property type="entry name" value="Growth_fac_rcpt_cys_sf"/>
</dbReference>
<evidence type="ECO:0000256" key="2">
    <source>
        <dbReference type="ARBA" id="ARBA00022692"/>
    </source>
</evidence>
<dbReference type="Gene3D" id="2.10.50.10">
    <property type="entry name" value="Tumor Necrosis Factor Receptor, subunit A, domain 2"/>
    <property type="match status" value="1"/>
</dbReference>
<comment type="caution">
    <text evidence="11">The sequence shown here is derived from an EMBL/GenBank/DDBJ whole genome shotgun (WGS) entry which is preliminary data.</text>
</comment>
<keyword evidence="12" id="KW-1185">Reference proteome</keyword>
<dbReference type="GO" id="GO:0004930">
    <property type="term" value="F:G protein-coupled receptor activity"/>
    <property type="evidence" value="ECO:0007669"/>
    <property type="project" value="InterPro"/>
</dbReference>
<dbReference type="InterPro" id="IPR035897">
    <property type="entry name" value="Toll_tir_struct_dom_sf"/>
</dbReference>
<keyword evidence="2 8" id="KW-0812">Transmembrane</keyword>
<evidence type="ECO:0000313" key="12">
    <source>
        <dbReference type="Proteomes" id="UP001515480"/>
    </source>
</evidence>
<evidence type="ECO:0000313" key="11">
    <source>
        <dbReference type="EMBL" id="KAL1520105.1"/>
    </source>
</evidence>
<feature type="region of interest" description="Disordered" evidence="7">
    <location>
        <begin position="1989"/>
        <end position="2027"/>
    </location>
</feature>
<gene>
    <name evidence="11" type="ORF">AB1Y20_023578</name>
</gene>
<dbReference type="EMBL" id="JBGBPQ010000009">
    <property type="protein sequence ID" value="KAL1520105.1"/>
    <property type="molecule type" value="Genomic_DNA"/>
</dbReference>
<dbReference type="PRINTS" id="PR00248">
    <property type="entry name" value="GPCRMGR"/>
</dbReference>
<feature type="transmembrane region" description="Helical" evidence="8">
    <location>
        <begin position="1419"/>
        <end position="1438"/>
    </location>
</feature>
<dbReference type="InterPro" id="IPR001828">
    <property type="entry name" value="ANF_lig-bd_rcpt"/>
</dbReference>
<dbReference type="SUPFAM" id="SSF53822">
    <property type="entry name" value="Periplasmic binding protein-like I"/>
    <property type="match status" value="2"/>
</dbReference>
<dbReference type="SMART" id="SM01411">
    <property type="entry name" value="Ephrin_rec_like"/>
    <property type="match status" value="2"/>
</dbReference>
<accession>A0AB34JGS5</accession>
<dbReference type="Pfam" id="PF01094">
    <property type="entry name" value="ANF_receptor"/>
    <property type="match status" value="2"/>
</dbReference>
<evidence type="ECO:0000256" key="1">
    <source>
        <dbReference type="ARBA" id="ARBA00004141"/>
    </source>
</evidence>
<keyword evidence="6" id="KW-0325">Glycoprotein</keyword>
<comment type="subcellular location">
    <subcellularLocation>
        <location evidence="1">Membrane</location>
        <topology evidence="1">Multi-pass membrane protein</topology>
    </subcellularLocation>
</comment>
<feature type="compositionally biased region" description="Basic and acidic residues" evidence="7">
    <location>
        <begin position="1990"/>
        <end position="2018"/>
    </location>
</feature>
<proteinExistence type="predicted"/>
<evidence type="ECO:0000256" key="6">
    <source>
        <dbReference type="ARBA" id="ARBA00023180"/>
    </source>
</evidence>
<evidence type="ECO:0000256" key="8">
    <source>
        <dbReference type="SAM" id="Phobius"/>
    </source>
</evidence>
<feature type="transmembrane region" description="Helical" evidence="8">
    <location>
        <begin position="1497"/>
        <end position="1522"/>
    </location>
</feature>
<feature type="signal peptide" evidence="9">
    <location>
        <begin position="1"/>
        <end position="16"/>
    </location>
</feature>
<keyword evidence="4 8" id="KW-0472">Membrane</keyword>
<name>A0AB34JGS5_PRYPA</name>
<dbReference type="SUPFAM" id="SSF52200">
    <property type="entry name" value="Toll/Interleukin receptor TIR domain"/>
    <property type="match status" value="1"/>
</dbReference>